<feature type="region of interest" description="Disordered" evidence="4">
    <location>
        <begin position="596"/>
        <end position="621"/>
    </location>
</feature>
<protein>
    <recommendedName>
        <fullName evidence="5">TRUD domain-containing protein</fullName>
    </recommendedName>
</protein>
<name>A0A427Y503_9TREE</name>
<dbReference type="EMBL" id="RSCE01000002">
    <property type="protein sequence ID" value="RSH86163.1"/>
    <property type="molecule type" value="Genomic_DNA"/>
</dbReference>
<dbReference type="RefSeq" id="XP_028478948.1">
    <property type="nucleotide sequence ID" value="XM_028619976.1"/>
</dbReference>
<dbReference type="CDD" id="cd02576">
    <property type="entry name" value="PseudoU_synth_ScPUS7"/>
    <property type="match status" value="1"/>
</dbReference>
<dbReference type="InterPro" id="IPR042214">
    <property type="entry name" value="TruD_catalytic"/>
</dbReference>
<dbReference type="InterPro" id="IPR020103">
    <property type="entry name" value="PsdUridine_synth_cat_dom_sf"/>
</dbReference>
<comment type="similarity">
    <text evidence="1">Belongs to the pseudouridine synthase TruD family.</text>
</comment>
<feature type="region of interest" description="Disordered" evidence="4">
    <location>
        <begin position="196"/>
        <end position="262"/>
    </location>
</feature>
<keyword evidence="7" id="KW-1185">Reference proteome</keyword>
<dbReference type="Pfam" id="PF01142">
    <property type="entry name" value="TruD"/>
    <property type="match status" value="1"/>
</dbReference>
<proteinExistence type="inferred from homology"/>
<evidence type="ECO:0000256" key="2">
    <source>
        <dbReference type="ARBA" id="ARBA00022694"/>
    </source>
</evidence>
<dbReference type="AlphaFoldDB" id="A0A427Y503"/>
<dbReference type="Proteomes" id="UP000279236">
    <property type="component" value="Unassembled WGS sequence"/>
</dbReference>
<dbReference type="InterPro" id="IPR011760">
    <property type="entry name" value="PsdUridine_synth_TruD_insert"/>
</dbReference>
<feature type="compositionally biased region" description="Basic and acidic residues" evidence="4">
    <location>
        <begin position="607"/>
        <end position="621"/>
    </location>
</feature>
<comment type="caution">
    <text evidence="6">The sequence shown here is derived from an EMBL/GenBank/DDBJ whole genome shotgun (WGS) entry which is preliminary data.</text>
</comment>
<evidence type="ECO:0000256" key="4">
    <source>
        <dbReference type="SAM" id="MobiDB-lite"/>
    </source>
</evidence>
<dbReference type="GO" id="GO:0005634">
    <property type="term" value="C:nucleus"/>
    <property type="evidence" value="ECO:0007669"/>
    <property type="project" value="TreeGrafter"/>
</dbReference>
<accession>A0A427Y503</accession>
<feature type="compositionally biased region" description="Polar residues" evidence="4">
    <location>
        <begin position="28"/>
        <end position="40"/>
    </location>
</feature>
<dbReference type="GO" id="GO:0003723">
    <property type="term" value="F:RNA binding"/>
    <property type="evidence" value="ECO:0007669"/>
    <property type="project" value="InterPro"/>
</dbReference>
<dbReference type="PIRSF" id="PIRSF037016">
    <property type="entry name" value="Pseudouridin_synth_euk_prd"/>
    <property type="match status" value="1"/>
</dbReference>
<dbReference type="InterPro" id="IPR020119">
    <property type="entry name" value="PsdUridine_synth_TruD_CS"/>
</dbReference>
<dbReference type="InterPro" id="IPR001656">
    <property type="entry name" value="PsdUridine_synth_TruD"/>
</dbReference>
<dbReference type="PANTHER" id="PTHR13326:SF21">
    <property type="entry name" value="PSEUDOURIDYLATE SYNTHASE PUS7L"/>
    <property type="match status" value="1"/>
</dbReference>
<reference evidence="6 7" key="1">
    <citation type="submission" date="2018-11" db="EMBL/GenBank/DDBJ databases">
        <title>Genome sequence of Apiotrichum porosum DSM 27194.</title>
        <authorList>
            <person name="Aliyu H."/>
            <person name="Gorte O."/>
            <person name="Ochsenreither K."/>
        </authorList>
    </citation>
    <scope>NUCLEOTIDE SEQUENCE [LARGE SCALE GENOMIC DNA]</scope>
    <source>
        <strain evidence="6 7">DSM 27194</strain>
    </source>
</reference>
<sequence length="779" mass="86646">MSDADGKRPRQDDGHGPDPKRPRESAPASGNATPTLTNLPSDVEPAVSRLGLKPQLPELPPSLELVTGSKPDLAARQGFVGEADVGIIGYVGDASFQGVQGVIKQRYTDFLVNEISLDSEILHLKDIGKPVEPEPEPSEAPKEAAAVPAPEQDETDVGLPAELQFATHANWSQKTTVALRSHFDDKTIISLHALLVEGKNPPPKQDSGWGSRPTQRTEQTEEEMALNIQEQPAPTQGRDRGKGRGGRQGGKGGRDGPWKAEDTREVVSQVIAAKDSRTAAHGVIREQFNGTFETSSREAVEGQCLVIKWSSARQGRQDRKPRGPRLPPYIHFTLHKTSRETQDCLGHLSRILNVHSKDLTVCGTKDKRAVTVQRVCVKRGNLTLESVWNTVNGIKSGRRTAETAVVERGERGTRIGDLAYSQKHLELGMLRGNHFTIILRNVRVDSVEEVDRAMTSIRDHGFINFFGMQRFGTSTVPTHVTGLLLLQQKWGQAIDSILSLRDGEHPDCTRARLAWLEDGDYRRALELMPRRSVTERAIWEYWKKGNRLEDKLGALASIPRNMRTMYVHAYQSYIWNLITSERIKMSSTSPLAGDLVFVDGGDDEQDERQAESSSSRDVKHLTEEDLGSYTIQDVILPMPGWNVEYPEGAIGKMYQDMLAADGLDANRMRRDQREYSLPGSYRKVIHMPTNVSWEHIRYTDPDLPLSQSDEDRILGFNPPAADDPEGKFRSLSISWTLGTSSYATMALREITRQETATWNQISLTLEGEDQAHKGTGKEA</sequence>
<feature type="domain" description="TRUD" evidence="5">
    <location>
        <begin position="461"/>
        <end position="687"/>
    </location>
</feature>
<dbReference type="STRING" id="105984.A0A427Y503"/>
<organism evidence="6 7">
    <name type="scientific">Apiotrichum porosum</name>
    <dbReference type="NCBI Taxonomy" id="105984"/>
    <lineage>
        <taxon>Eukaryota</taxon>
        <taxon>Fungi</taxon>
        <taxon>Dikarya</taxon>
        <taxon>Basidiomycota</taxon>
        <taxon>Agaricomycotina</taxon>
        <taxon>Tremellomycetes</taxon>
        <taxon>Trichosporonales</taxon>
        <taxon>Trichosporonaceae</taxon>
        <taxon>Apiotrichum</taxon>
    </lineage>
</organism>
<evidence type="ECO:0000259" key="5">
    <source>
        <dbReference type="PROSITE" id="PS50984"/>
    </source>
</evidence>
<dbReference type="Gene3D" id="3.30.2350.20">
    <property type="entry name" value="TruD, catalytic domain"/>
    <property type="match status" value="2"/>
</dbReference>
<feature type="compositionally biased region" description="Basic and acidic residues" evidence="4">
    <location>
        <begin position="252"/>
        <end position="262"/>
    </location>
</feature>
<keyword evidence="2" id="KW-0819">tRNA processing</keyword>
<feature type="region of interest" description="Disordered" evidence="4">
    <location>
        <begin position="129"/>
        <end position="152"/>
    </location>
</feature>
<evidence type="ECO:0000313" key="7">
    <source>
        <dbReference type="Proteomes" id="UP000279236"/>
    </source>
</evidence>
<dbReference type="PANTHER" id="PTHR13326">
    <property type="entry name" value="TRNA PSEUDOURIDINE SYNTHASE D"/>
    <property type="match status" value="1"/>
</dbReference>
<feature type="region of interest" description="Disordered" evidence="4">
    <location>
        <begin position="1"/>
        <end position="47"/>
    </location>
</feature>
<feature type="compositionally biased region" description="Basic and acidic residues" evidence="4">
    <location>
        <begin position="1"/>
        <end position="24"/>
    </location>
</feature>
<dbReference type="PROSITE" id="PS50984">
    <property type="entry name" value="TRUD"/>
    <property type="match status" value="1"/>
</dbReference>
<evidence type="ECO:0000313" key="6">
    <source>
        <dbReference type="EMBL" id="RSH86163.1"/>
    </source>
</evidence>
<dbReference type="GO" id="GO:0009982">
    <property type="term" value="F:pseudouridine synthase activity"/>
    <property type="evidence" value="ECO:0007669"/>
    <property type="project" value="InterPro"/>
</dbReference>
<evidence type="ECO:0000256" key="3">
    <source>
        <dbReference type="ARBA" id="ARBA00023235"/>
    </source>
</evidence>
<dbReference type="NCBIfam" id="TIGR00094">
    <property type="entry name" value="tRNA_TruD_broad"/>
    <property type="match status" value="1"/>
</dbReference>
<keyword evidence="3" id="KW-0413">Isomerase</keyword>
<gene>
    <name evidence="6" type="ORF">EHS24_004394</name>
</gene>
<dbReference type="GeneID" id="39588937"/>
<evidence type="ECO:0000256" key="1">
    <source>
        <dbReference type="ARBA" id="ARBA00007953"/>
    </source>
</evidence>
<dbReference type="GO" id="GO:0001522">
    <property type="term" value="P:pseudouridine synthesis"/>
    <property type="evidence" value="ECO:0007669"/>
    <property type="project" value="InterPro"/>
</dbReference>
<dbReference type="PROSITE" id="PS01268">
    <property type="entry name" value="UPF0024"/>
    <property type="match status" value="1"/>
</dbReference>
<dbReference type="OrthoDB" id="447290at2759"/>
<dbReference type="SUPFAM" id="SSF55120">
    <property type="entry name" value="Pseudouridine synthase"/>
    <property type="match status" value="1"/>
</dbReference>
<dbReference type="GO" id="GO:0008033">
    <property type="term" value="P:tRNA processing"/>
    <property type="evidence" value="ECO:0007669"/>
    <property type="project" value="UniProtKB-KW"/>
</dbReference>